<comment type="caution">
    <text evidence="2">The sequence shown here is derived from an EMBL/GenBank/DDBJ whole genome shotgun (WGS) entry which is preliminary data.</text>
</comment>
<keyword evidence="3" id="KW-1185">Reference proteome</keyword>
<protein>
    <submittedName>
        <fullName evidence="2">Uncharacterized protein</fullName>
    </submittedName>
</protein>
<dbReference type="EMBL" id="LJIJ01001367">
    <property type="protein sequence ID" value="ODM91969.1"/>
    <property type="molecule type" value="Genomic_DNA"/>
</dbReference>
<evidence type="ECO:0000256" key="1">
    <source>
        <dbReference type="SAM" id="MobiDB-lite"/>
    </source>
</evidence>
<sequence>MSQKRAKGHTEPNNDFLRNLMMQMSEAATLSQTHALPEDVGPHFVDQNNFLLTHPDPSMVLHQGEDPPSSPSSRKAKDPPKKPRSKNQTPAQVQRRREQRNASYHRRKYAKASAKAKSPSGAENKVSKGITKGQRGKGGQNGKQIRRSKPA</sequence>
<dbReference type="AlphaFoldDB" id="A0A1D2MG68"/>
<reference evidence="2 3" key="1">
    <citation type="journal article" date="2016" name="Genome Biol. Evol.">
        <title>Gene Family Evolution Reflects Adaptation to Soil Environmental Stressors in the Genome of the Collembolan Orchesella cincta.</title>
        <authorList>
            <person name="Faddeeva-Vakhrusheva A."/>
            <person name="Derks M.F."/>
            <person name="Anvar S.Y."/>
            <person name="Agamennone V."/>
            <person name="Suring W."/>
            <person name="Smit S."/>
            <person name="van Straalen N.M."/>
            <person name="Roelofs D."/>
        </authorList>
    </citation>
    <scope>NUCLEOTIDE SEQUENCE [LARGE SCALE GENOMIC DNA]</scope>
    <source>
        <tissue evidence="2">Mixed pool</tissue>
    </source>
</reference>
<proteinExistence type="predicted"/>
<name>A0A1D2MG68_ORCCI</name>
<dbReference type="Proteomes" id="UP000094527">
    <property type="component" value="Unassembled WGS sequence"/>
</dbReference>
<accession>A0A1D2MG68</accession>
<organism evidence="2 3">
    <name type="scientific">Orchesella cincta</name>
    <name type="common">Springtail</name>
    <name type="synonym">Podura cincta</name>
    <dbReference type="NCBI Taxonomy" id="48709"/>
    <lineage>
        <taxon>Eukaryota</taxon>
        <taxon>Metazoa</taxon>
        <taxon>Ecdysozoa</taxon>
        <taxon>Arthropoda</taxon>
        <taxon>Hexapoda</taxon>
        <taxon>Collembola</taxon>
        <taxon>Entomobryomorpha</taxon>
        <taxon>Entomobryoidea</taxon>
        <taxon>Orchesellidae</taxon>
        <taxon>Orchesellinae</taxon>
        <taxon>Orchesella</taxon>
    </lineage>
</organism>
<gene>
    <name evidence="2" type="ORF">Ocin01_14714</name>
</gene>
<feature type="region of interest" description="Disordered" evidence="1">
    <location>
        <begin position="28"/>
        <end position="151"/>
    </location>
</feature>
<feature type="compositionally biased region" description="Low complexity" evidence="1">
    <location>
        <begin position="111"/>
        <end position="122"/>
    </location>
</feature>
<evidence type="ECO:0000313" key="2">
    <source>
        <dbReference type="EMBL" id="ODM91969.1"/>
    </source>
</evidence>
<feature type="region of interest" description="Disordered" evidence="1">
    <location>
        <begin position="1"/>
        <end position="20"/>
    </location>
</feature>
<evidence type="ECO:0000313" key="3">
    <source>
        <dbReference type="Proteomes" id="UP000094527"/>
    </source>
</evidence>